<proteinExistence type="predicted"/>
<reference evidence="2 3" key="1">
    <citation type="submission" date="2010-08" db="EMBL/GenBank/DDBJ databases">
        <authorList>
            <person name="Muzny D."/>
            <person name="Qin X."/>
            <person name="Buhay C."/>
            <person name="Dugan-Rocha S."/>
            <person name="Ding Y."/>
            <person name="Chen G."/>
            <person name="Hawes A."/>
            <person name="Holder M."/>
            <person name="Jhangiani S."/>
            <person name="Johnson A."/>
            <person name="Khan Z."/>
            <person name="Li Z."/>
            <person name="Liu W."/>
            <person name="Liu X."/>
            <person name="Perez L."/>
            <person name="Shen H."/>
            <person name="Wang Q."/>
            <person name="Watt J."/>
            <person name="Xi L."/>
            <person name="Xin Y."/>
            <person name="Zhou J."/>
            <person name="Deng J."/>
            <person name="Jiang H."/>
            <person name="Liu Y."/>
            <person name="Qu J."/>
            <person name="Song X.-Z."/>
            <person name="Zhang L."/>
            <person name="Villasana D."/>
            <person name="Johnson A."/>
            <person name="Liu J."/>
            <person name="Liyanage D."/>
            <person name="Lorensuhewa L."/>
            <person name="Robinson T."/>
            <person name="Song A."/>
            <person name="Song B.-B."/>
            <person name="Dinh H."/>
            <person name="Thornton R."/>
            <person name="Coyle M."/>
            <person name="Francisco L."/>
            <person name="Jackson L."/>
            <person name="Javaid M."/>
            <person name="Korchina V."/>
            <person name="Kovar C."/>
            <person name="Mata R."/>
            <person name="Mathew T."/>
            <person name="Ngo R."/>
            <person name="Nguyen L."/>
            <person name="Nguyen N."/>
            <person name="Okwuonu G."/>
            <person name="Ongeri F."/>
            <person name="Pham C."/>
            <person name="Simmons D."/>
            <person name="Wilczek-Boney K."/>
            <person name="Hale W."/>
            <person name="Jakkamsetti A."/>
            <person name="Pham P."/>
            <person name="Ruth R."/>
            <person name="San Lucas F."/>
            <person name="Warren J."/>
            <person name="Zhang J."/>
            <person name="Zhao Z."/>
            <person name="Zhou C."/>
            <person name="Zhu D."/>
            <person name="Lee S."/>
            <person name="Bess C."/>
            <person name="Blankenburg K."/>
            <person name="Forbes L."/>
            <person name="Fu Q."/>
            <person name="Gubbala S."/>
            <person name="Hirani K."/>
            <person name="Jayaseelan J.C."/>
            <person name="Lara F."/>
            <person name="Munidasa M."/>
            <person name="Palculict T."/>
            <person name="Patil S."/>
            <person name="Pu L.-L."/>
            <person name="Saada N."/>
            <person name="Tang L."/>
            <person name="Weissenberger G."/>
            <person name="Zhu Y."/>
            <person name="Hemphill L."/>
            <person name="Shang Y."/>
            <person name="Youmans B."/>
            <person name="Ayvaz T."/>
            <person name="Ross M."/>
            <person name="Santibanez J."/>
            <person name="Aqrawi P."/>
            <person name="Gross S."/>
            <person name="Joshi V."/>
            <person name="Fowler G."/>
            <person name="Nazareth L."/>
            <person name="Reid J."/>
            <person name="Worley K."/>
            <person name="Petrosino J."/>
            <person name="Highlander S."/>
            <person name="Gibbs R."/>
        </authorList>
    </citation>
    <scope>NUCLEOTIDE SEQUENCE [LARGE SCALE GENOMIC DNA]</scope>
    <source>
        <strain evidence="2 3">ATCC 33035</strain>
    </source>
</reference>
<feature type="transmembrane region" description="Helical" evidence="1">
    <location>
        <begin position="6"/>
        <end position="24"/>
    </location>
</feature>
<keyword evidence="3" id="KW-1185">Reference proteome</keyword>
<comment type="caution">
    <text evidence="2">The sequence shown here is derived from an EMBL/GenBank/DDBJ whole genome shotgun (WGS) entry which is preliminary data.</text>
</comment>
<keyword evidence="1" id="KW-1133">Transmembrane helix</keyword>
<evidence type="ECO:0000313" key="2">
    <source>
        <dbReference type="EMBL" id="EFQ79911.1"/>
    </source>
</evidence>
<keyword evidence="1" id="KW-0812">Transmembrane</keyword>
<keyword evidence="1" id="KW-0472">Membrane</keyword>
<evidence type="ECO:0000313" key="3">
    <source>
        <dbReference type="Proteomes" id="UP000003020"/>
    </source>
</evidence>
<dbReference type="AlphaFoldDB" id="E2S5Q0"/>
<gene>
    <name evidence="2" type="ORF">HMPREF0305_11791</name>
</gene>
<dbReference type="EMBL" id="ABYQ02000013">
    <property type="protein sequence ID" value="EFQ79911.1"/>
    <property type="molecule type" value="Genomic_DNA"/>
</dbReference>
<evidence type="ECO:0000256" key="1">
    <source>
        <dbReference type="SAM" id="Phobius"/>
    </source>
</evidence>
<dbReference type="Proteomes" id="UP000003020">
    <property type="component" value="Unassembled WGS sequence"/>
</dbReference>
<dbReference type="HOGENOM" id="CLU_2421941_0_0_11"/>
<accession>E2S5Q0</accession>
<protein>
    <submittedName>
        <fullName evidence="2">Uncharacterized protein</fullName>
    </submittedName>
</protein>
<organism evidence="2 3">
    <name type="scientific">Corynebacterium pseudogenitalium ATCC 33035</name>
    <dbReference type="NCBI Taxonomy" id="525264"/>
    <lineage>
        <taxon>Bacteria</taxon>
        <taxon>Bacillati</taxon>
        <taxon>Actinomycetota</taxon>
        <taxon>Actinomycetes</taxon>
        <taxon>Mycobacteriales</taxon>
        <taxon>Corynebacteriaceae</taxon>
        <taxon>Corynebacterium</taxon>
    </lineage>
</organism>
<sequence length="91" mass="10305">MTWQEAVVRLIPTAVAAVAGFIAWRKAPKELLDGIFSPQFWDYYRTSKEIPLLSTRCGTLPKSLERVSSTNLPRKKKEAMLHEASARLAFL</sequence>
<name>E2S5Q0_9CORY</name>